<comment type="caution">
    <text evidence="1">The sequence shown here is derived from an EMBL/GenBank/DDBJ whole genome shotgun (WGS) entry which is preliminary data.</text>
</comment>
<dbReference type="AlphaFoldDB" id="A0A8J7L1X2"/>
<organism evidence="1 2">
    <name type="scientific">Mobilitalea sibirica</name>
    <dbReference type="NCBI Taxonomy" id="1462919"/>
    <lineage>
        <taxon>Bacteria</taxon>
        <taxon>Bacillati</taxon>
        <taxon>Bacillota</taxon>
        <taxon>Clostridia</taxon>
        <taxon>Lachnospirales</taxon>
        <taxon>Lachnospiraceae</taxon>
        <taxon>Mobilitalea</taxon>
    </lineage>
</organism>
<accession>A0A8J7L1X2</accession>
<dbReference type="EMBL" id="JAEAGR010000001">
    <property type="protein sequence ID" value="MBH1939458.1"/>
    <property type="molecule type" value="Genomic_DNA"/>
</dbReference>
<proteinExistence type="predicted"/>
<keyword evidence="2" id="KW-1185">Reference proteome</keyword>
<protein>
    <submittedName>
        <fullName evidence="1">Uncharacterized protein</fullName>
    </submittedName>
</protein>
<evidence type="ECO:0000313" key="2">
    <source>
        <dbReference type="Proteomes" id="UP000623269"/>
    </source>
</evidence>
<evidence type="ECO:0000313" key="1">
    <source>
        <dbReference type="EMBL" id="MBH1939458.1"/>
    </source>
</evidence>
<gene>
    <name evidence="1" type="ORF">I5677_00960</name>
</gene>
<dbReference type="Proteomes" id="UP000623269">
    <property type="component" value="Unassembled WGS sequence"/>
</dbReference>
<reference evidence="1" key="1">
    <citation type="submission" date="2020-12" db="EMBL/GenBank/DDBJ databases">
        <title>M. sibirica DSM 26468T genome.</title>
        <authorList>
            <person name="Thieme N."/>
            <person name="Rettenmaier R."/>
            <person name="Zverlov V."/>
            <person name="Liebl W."/>
        </authorList>
    </citation>
    <scope>NUCLEOTIDE SEQUENCE</scope>
    <source>
        <strain evidence="1">DSM 26468</strain>
    </source>
</reference>
<dbReference type="RefSeq" id="WP_197659682.1">
    <property type="nucleotide sequence ID" value="NZ_JAEAGR010000001.1"/>
</dbReference>
<name>A0A8J7L1X2_9FIRM</name>
<sequence length="199" mass="22230">MKKITISIILLLFIISLTGCNKKEVNITAEDITSNTILVKSNGELQVAFVEDFDKSYYNLSELDEFVKKEISLYNQQAGSEEIEIKDLLLRDGKAIMLLTFSGMAHYSAFNDVSAAYFNADMDNVALSLPEQFISAKDGSLVDRDSAMNNGKYKVVVLYEPFDIIVEGSVKYYSENVTLAANNKVQSNSEDMTVVIYKP</sequence>
<dbReference type="PROSITE" id="PS51257">
    <property type="entry name" value="PROKAR_LIPOPROTEIN"/>
    <property type="match status" value="1"/>
</dbReference>